<comment type="caution">
    <text evidence="1">The sequence shown here is derived from an EMBL/GenBank/DDBJ whole genome shotgun (WGS) entry which is preliminary data.</text>
</comment>
<evidence type="ECO:0000313" key="2">
    <source>
        <dbReference type="Proteomes" id="UP001521209"/>
    </source>
</evidence>
<gene>
    <name evidence="1" type="ORF">L2A60_11735</name>
</gene>
<protein>
    <submittedName>
        <fullName evidence="1">Uncharacterized protein</fullName>
    </submittedName>
</protein>
<reference evidence="1 2" key="1">
    <citation type="submission" date="2022-01" db="EMBL/GenBank/DDBJ databases">
        <authorList>
            <person name="Won M."/>
            <person name="Kim S.-J."/>
            <person name="Kwon S.-W."/>
        </authorList>
    </citation>
    <scope>NUCLEOTIDE SEQUENCE [LARGE SCALE GENOMIC DNA]</scope>
    <source>
        <strain evidence="1 2">KCTC 23505</strain>
    </source>
</reference>
<dbReference type="RefSeq" id="WP_235704571.1">
    <property type="nucleotide sequence ID" value="NZ_JAKGBZ010000021.1"/>
</dbReference>
<evidence type="ECO:0000313" key="1">
    <source>
        <dbReference type="EMBL" id="MCF3947347.1"/>
    </source>
</evidence>
<dbReference type="Proteomes" id="UP001521209">
    <property type="component" value="Unassembled WGS sequence"/>
</dbReference>
<sequence>MRSLTNNPGKFQAILTRHEAAETIRQSQQGYGKPIISGESNGHRIVAVGKDVYFSPKWKTFPDFLLDYIKRTLGSDWGNAELTKPFNERHPILQWYDVICRYQQETIKKPGEVSSATITGAVACYLGLAYNLYLIKHNVELQERLVRRLKNRSQFQGAYYELIVANVLIRSGFELVLEDETDGSARHCEFAAVSKKTGKRYWIEAKMRAVKDLLGKTADDGTANPNPASELGKHLNGALAKPASDDRLIFIDLNTPPDDPSAGPPSWMEAAVKRLEIYEAKELAAGTTAYVFITNVAHHRCLHSAPSATALPFGLGISDFSKPGYVRLVDAYRQKKRHADLHDIGQAFSTYPQLPSTFDGKMPSEAFGQNLGRIIIGEMYHFGDDDGGFMGTVTTAAVNEAEGCMYLGITDTNDVSSIHRRPMSADELADYRAAPDAYFGMIVSTSRPVQGPLDALEWFMGTYKGVAREELLRRLTGHPEFEVIKSLPEDEILAYYCEGMVAAMKQAGLNHTNPEHLGVADNR</sequence>
<accession>A0ABS9DX80</accession>
<organism evidence="1 2">
    <name type="scientific">Acidiphilium iwatense</name>
    <dbReference type="NCBI Taxonomy" id="768198"/>
    <lineage>
        <taxon>Bacteria</taxon>
        <taxon>Pseudomonadati</taxon>
        <taxon>Pseudomonadota</taxon>
        <taxon>Alphaproteobacteria</taxon>
        <taxon>Acetobacterales</taxon>
        <taxon>Acidocellaceae</taxon>
        <taxon>Acidiphilium</taxon>
    </lineage>
</organism>
<dbReference type="EMBL" id="JAKGBZ010000021">
    <property type="protein sequence ID" value="MCF3947347.1"/>
    <property type="molecule type" value="Genomic_DNA"/>
</dbReference>
<proteinExistence type="predicted"/>
<keyword evidence="2" id="KW-1185">Reference proteome</keyword>
<name>A0ABS9DX80_9PROT</name>